<proteinExistence type="predicted"/>
<feature type="transmembrane region" description="Helical" evidence="6">
    <location>
        <begin position="154"/>
        <end position="175"/>
    </location>
</feature>
<dbReference type="RefSeq" id="WP_263570995.1">
    <property type="nucleotide sequence ID" value="NZ_JAJIRN010000004.1"/>
</dbReference>
<reference evidence="7 8" key="1">
    <citation type="submission" date="2021-11" db="EMBL/GenBank/DDBJ databases">
        <authorList>
            <person name="Liang Q."/>
            <person name="Mou H."/>
            <person name="Liu Z."/>
        </authorList>
    </citation>
    <scope>NUCLEOTIDE SEQUENCE [LARGE SCALE GENOMIC DNA]</scope>
    <source>
        <strain evidence="7 8">CHU3</strain>
    </source>
</reference>
<keyword evidence="4 6" id="KW-1133">Transmembrane helix</keyword>
<dbReference type="Proteomes" id="UP001209701">
    <property type="component" value="Unassembled WGS sequence"/>
</dbReference>
<dbReference type="PANTHER" id="PTHR30086:SF20">
    <property type="entry name" value="ARGININE EXPORTER PROTEIN ARGO-RELATED"/>
    <property type="match status" value="1"/>
</dbReference>
<keyword evidence="2" id="KW-1003">Cell membrane</keyword>
<feature type="transmembrane region" description="Helical" evidence="6">
    <location>
        <begin position="112"/>
        <end position="134"/>
    </location>
</feature>
<evidence type="ECO:0000256" key="1">
    <source>
        <dbReference type="ARBA" id="ARBA00004651"/>
    </source>
</evidence>
<evidence type="ECO:0000256" key="3">
    <source>
        <dbReference type="ARBA" id="ARBA00022692"/>
    </source>
</evidence>
<name>A0ABT2YEA7_9BURK</name>
<keyword evidence="3 6" id="KW-0812">Transmembrane</keyword>
<evidence type="ECO:0000256" key="6">
    <source>
        <dbReference type="SAM" id="Phobius"/>
    </source>
</evidence>
<dbReference type="PIRSF" id="PIRSF006324">
    <property type="entry name" value="LeuE"/>
    <property type="match status" value="1"/>
</dbReference>
<evidence type="ECO:0000256" key="4">
    <source>
        <dbReference type="ARBA" id="ARBA00022989"/>
    </source>
</evidence>
<dbReference type="InterPro" id="IPR001123">
    <property type="entry name" value="LeuE-type"/>
</dbReference>
<comment type="caution">
    <text evidence="7">The sequence shown here is derived from an EMBL/GenBank/DDBJ whole genome shotgun (WGS) entry which is preliminary data.</text>
</comment>
<accession>A0ABT2YEA7</accession>
<dbReference type="EMBL" id="JAJIRN010000004">
    <property type="protein sequence ID" value="MCV2368393.1"/>
    <property type="molecule type" value="Genomic_DNA"/>
</dbReference>
<keyword evidence="8" id="KW-1185">Reference proteome</keyword>
<evidence type="ECO:0000313" key="8">
    <source>
        <dbReference type="Proteomes" id="UP001209701"/>
    </source>
</evidence>
<organism evidence="7 8">
    <name type="scientific">Roseateles oligotrophus</name>
    <dbReference type="NCBI Taxonomy" id="1769250"/>
    <lineage>
        <taxon>Bacteria</taxon>
        <taxon>Pseudomonadati</taxon>
        <taxon>Pseudomonadota</taxon>
        <taxon>Betaproteobacteria</taxon>
        <taxon>Burkholderiales</taxon>
        <taxon>Sphaerotilaceae</taxon>
        <taxon>Roseateles</taxon>
    </lineage>
</organism>
<protein>
    <submittedName>
        <fullName evidence="7">LysE family translocator</fullName>
    </submittedName>
</protein>
<dbReference type="Pfam" id="PF01810">
    <property type="entry name" value="LysE"/>
    <property type="match status" value="1"/>
</dbReference>
<gene>
    <name evidence="7" type="ORF">LNV07_09830</name>
</gene>
<feature type="transmembrane region" description="Helical" evidence="6">
    <location>
        <begin position="75"/>
        <end position="92"/>
    </location>
</feature>
<evidence type="ECO:0000256" key="2">
    <source>
        <dbReference type="ARBA" id="ARBA00022475"/>
    </source>
</evidence>
<evidence type="ECO:0000256" key="5">
    <source>
        <dbReference type="ARBA" id="ARBA00023136"/>
    </source>
</evidence>
<keyword evidence="5 6" id="KW-0472">Membrane</keyword>
<evidence type="ECO:0000313" key="7">
    <source>
        <dbReference type="EMBL" id="MCV2368393.1"/>
    </source>
</evidence>
<dbReference type="PANTHER" id="PTHR30086">
    <property type="entry name" value="ARGININE EXPORTER PROTEIN ARGO"/>
    <property type="match status" value="1"/>
</dbReference>
<comment type="subcellular location">
    <subcellularLocation>
        <location evidence="1">Cell membrane</location>
        <topology evidence="1">Multi-pass membrane protein</topology>
    </subcellularLocation>
</comment>
<feature type="transmembrane region" description="Helical" evidence="6">
    <location>
        <begin position="187"/>
        <end position="205"/>
    </location>
</feature>
<feature type="transmembrane region" description="Helical" evidence="6">
    <location>
        <begin position="42"/>
        <end position="68"/>
    </location>
</feature>
<sequence length="208" mass="22028">MLTLQTALTFFTLAMLLGYTPGPDNVFVLIQSATHGRRAGFYVVLGLCTGLMVHTLAIALGLAAVFAASATAFTVLKLAGAAYLAYLAYQVLRAPVGPLAEQEQAGMSPLKMYGRGVVMNLTNPKVVFFFLALLPQFVNASQGAVAWQIAQLGLIFIVATLISFGSITFFAGAVSRVLKRSVGAQRGLNWLAGTVFIGLALRLALAER</sequence>